<organism evidence="2 3">
    <name type="scientific">Vibrio thalassae</name>
    <dbReference type="NCBI Taxonomy" id="1243014"/>
    <lineage>
        <taxon>Bacteria</taxon>
        <taxon>Pseudomonadati</taxon>
        <taxon>Pseudomonadota</taxon>
        <taxon>Gammaproteobacteria</taxon>
        <taxon>Vibrionales</taxon>
        <taxon>Vibrionaceae</taxon>
        <taxon>Vibrio</taxon>
    </lineage>
</organism>
<evidence type="ECO:0000256" key="1">
    <source>
        <dbReference type="SAM" id="Phobius"/>
    </source>
</evidence>
<name>A0A240ELG0_9VIBR</name>
<keyword evidence="3" id="KW-1185">Reference proteome</keyword>
<dbReference type="Proteomes" id="UP000219336">
    <property type="component" value="Unassembled WGS sequence"/>
</dbReference>
<reference evidence="3" key="1">
    <citation type="submission" date="2016-06" db="EMBL/GenBank/DDBJ databases">
        <authorList>
            <person name="Rodrigo-Torres L."/>
            <person name="Arahal R.D."/>
            <person name="Lucena T."/>
        </authorList>
    </citation>
    <scope>NUCLEOTIDE SEQUENCE [LARGE SCALE GENOMIC DNA]</scope>
    <source>
        <strain evidence="3">CECT8203</strain>
    </source>
</reference>
<keyword evidence="1" id="KW-0812">Transmembrane</keyword>
<dbReference type="AlphaFoldDB" id="A0A240ELG0"/>
<evidence type="ECO:0000313" key="2">
    <source>
        <dbReference type="EMBL" id="SNX49532.1"/>
    </source>
</evidence>
<keyword evidence="1" id="KW-1133">Transmembrane helix</keyword>
<dbReference type="EMBL" id="OANU01000064">
    <property type="protein sequence ID" value="SNX49532.1"/>
    <property type="molecule type" value="Genomic_DNA"/>
</dbReference>
<keyword evidence="1" id="KW-0472">Membrane</keyword>
<protein>
    <submittedName>
        <fullName evidence="2">Uncharacterized protein</fullName>
    </submittedName>
</protein>
<accession>A0A240ELG0</accession>
<proteinExistence type="predicted"/>
<evidence type="ECO:0000313" key="3">
    <source>
        <dbReference type="Proteomes" id="UP000219336"/>
    </source>
</evidence>
<gene>
    <name evidence="2" type="ORF">VTH8203_03180</name>
</gene>
<sequence length="58" mass="6557">MDNHLDHASETLPPDSILIRNSESRNKKRADLVDSFFHNTSVLLLCVVINLLNIITVI</sequence>
<feature type="transmembrane region" description="Helical" evidence="1">
    <location>
        <begin position="36"/>
        <end position="55"/>
    </location>
</feature>